<dbReference type="PANTHER" id="PTHR46082">
    <property type="entry name" value="ATP/GTP-BINDING PROTEIN-RELATED"/>
    <property type="match status" value="1"/>
</dbReference>
<dbReference type="SUPFAM" id="SSF48452">
    <property type="entry name" value="TPR-like"/>
    <property type="match status" value="2"/>
</dbReference>
<name>A0A2T0MXI4_9ACTN</name>
<evidence type="ECO:0000313" key="2">
    <source>
        <dbReference type="Proteomes" id="UP000238312"/>
    </source>
</evidence>
<dbReference type="InterPro" id="IPR011990">
    <property type="entry name" value="TPR-like_helical_dom_sf"/>
</dbReference>
<evidence type="ECO:0000313" key="1">
    <source>
        <dbReference type="EMBL" id="PRX63807.1"/>
    </source>
</evidence>
<organism evidence="1 2">
    <name type="scientific">Nonomuraea fuscirosea</name>
    <dbReference type="NCBI Taxonomy" id="1291556"/>
    <lineage>
        <taxon>Bacteria</taxon>
        <taxon>Bacillati</taxon>
        <taxon>Actinomycetota</taxon>
        <taxon>Actinomycetes</taxon>
        <taxon>Streptosporangiales</taxon>
        <taxon>Streptosporangiaceae</taxon>
        <taxon>Nonomuraea</taxon>
    </lineage>
</organism>
<dbReference type="Proteomes" id="UP000238312">
    <property type="component" value="Unassembled WGS sequence"/>
</dbReference>
<dbReference type="Pfam" id="PF13424">
    <property type="entry name" value="TPR_12"/>
    <property type="match status" value="1"/>
</dbReference>
<protein>
    <submittedName>
        <fullName evidence="1">Tetratricopeptide repeat protein</fullName>
    </submittedName>
</protein>
<dbReference type="EMBL" id="PVNG01000010">
    <property type="protein sequence ID" value="PRX63807.1"/>
    <property type="molecule type" value="Genomic_DNA"/>
</dbReference>
<reference evidence="1 2" key="1">
    <citation type="submission" date="2018-03" db="EMBL/GenBank/DDBJ databases">
        <title>Genomic Encyclopedia of Type Strains, Phase III (KMG-III): the genomes of soil and plant-associated and newly described type strains.</title>
        <authorList>
            <person name="Whitman W."/>
        </authorList>
    </citation>
    <scope>NUCLEOTIDE SEQUENCE [LARGE SCALE GENOMIC DNA]</scope>
    <source>
        <strain evidence="1 2">CGMCC 4.7104</strain>
    </source>
</reference>
<dbReference type="Gene3D" id="1.25.40.10">
    <property type="entry name" value="Tetratricopeptide repeat domain"/>
    <property type="match status" value="2"/>
</dbReference>
<proteinExistence type="predicted"/>
<dbReference type="PANTHER" id="PTHR46082:SF6">
    <property type="entry name" value="AAA+ ATPASE DOMAIN-CONTAINING PROTEIN-RELATED"/>
    <property type="match status" value="1"/>
</dbReference>
<comment type="caution">
    <text evidence="1">The sequence shown here is derived from an EMBL/GenBank/DDBJ whole genome shotgun (WGS) entry which is preliminary data.</text>
</comment>
<dbReference type="Pfam" id="PF13374">
    <property type="entry name" value="TPR_10"/>
    <property type="match status" value="5"/>
</dbReference>
<gene>
    <name evidence="1" type="ORF">B0I32_110259</name>
</gene>
<sequence>MAVEYAHRFQHEYGLIWQVAAGDAATLTAEFAELASLLRVRELIDRSDPVAQVHAALAARPDQWLLVLDNVTAPESIRRSLPPAGRGHVLISTQYAHWPATQAVEVPVLEQAVASRFLQVSAQDTDTDTADALAAELGSLPLALEQAAAYIQATGGSLRRYLDLLREQRVELLSRGRPWGYDKHVVSTWGLAFQELGRTDPQAITLLRLLACYAAEAIPIRLLLSGYERVREWGDAHVQRSIEALAVSPLAGDEAVAALRRHSLIGPPLEGRASIHRLVQAITVDQLPSAQRGHWRAAAAALLDAVLPEEPKQRHNWATFTTLLAHARATLPPESSGFQKAVAYLNASGDYATAMILQRQVLDSYLQRLGPDHPLTLTARSELARWTGRAGDPMGAAKQYAALLRTREQVLGNEHPETLTDQADLAYWTGQAGDPVTAREQLAALLTVQERVQGPEHPHTLTTRAHLARFTGRTGDAAAARDQYAALVPLRERALGPEHRHTLTSRAELAYWTGRAGDPAAARDQYAALLPLRERVQGPEHPSVLIARAELAFFTGQAGDPVAARDQLAALLPVQERVQGPEHPHTLATRSNLATWTGQAGDAVAARDQLAALLPLRQRVQGAEHPETLTDRADLARWTGRAGDPAAARNQLAALLPLRERVQGPDHPSTLATRENLLHWAKAADRSR</sequence>
<dbReference type="InterPro" id="IPR027417">
    <property type="entry name" value="P-loop_NTPase"/>
</dbReference>
<keyword evidence="2" id="KW-1185">Reference proteome</keyword>
<accession>A0A2T0MXI4</accession>
<dbReference type="Gene3D" id="3.40.50.300">
    <property type="entry name" value="P-loop containing nucleotide triphosphate hydrolases"/>
    <property type="match status" value="1"/>
</dbReference>
<dbReference type="AlphaFoldDB" id="A0A2T0MXI4"/>
<dbReference type="InterPro" id="IPR053137">
    <property type="entry name" value="NLR-like"/>
</dbReference>